<feature type="region of interest" description="Disordered" evidence="3">
    <location>
        <begin position="2429"/>
        <end position="2477"/>
    </location>
</feature>
<organism evidence="5 6">
    <name type="scientific">Glossina palpalis gambiensis</name>
    <dbReference type="NCBI Taxonomy" id="67801"/>
    <lineage>
        <taxon>Eukaryota</taxon>
        <taxon>Metazoa</taxon>
        <taxon>Ecdysozoa</taxon>
        <taxon>Arthropoda</taxon>
        <taxon>Hexapoda</taxon>
        <taxon>Insecta</taxon>
        <taxon>Pterygota</taxon>
        <taxon>Neoptera</taxon>
        <taxon>Endopterygota</taxon>
        <taxon>Diptera</taxon>
        <taxon>Brachycera</taxon>
        <taxon>Muscomorpha</taxon>
        <taxon>Hippoboscoidea</taxon>
        <taxon>Glossinidae</taxon>
        <taxon>Glossina</taxon>
    </lineage>
</organism>
<dbReference type="Pfam" id="PF13934">
    <property type="entry name" value="ELYS"/>
    <property type="match status" value="1"/>
</dbReference>
<reference evidence="6" key="1">
    <citation type="submission" date="2015-01" db="EMBL/GenBank/DDBJ databases">
        <authorList>
            <person name="Aksoy S."/>
            <person name="Warren W."/>
            <person name="Wilson R.K."/>
        </authorList>
    </citation>
    <scope>NUCLEOTIDE SEQUENCE [LARGE SCALE GENOMIC DNA]</scope>
    <source>
        <strain evidence="6">IAEA</strain>
    </source>
</reference>
<feature type="compositionally biased region" description="Polar residues" evidence="3">
    <location>
        <begin position="2262"/>
        <end position="2271"/>
    </location>
</feature>
<proteinExistence type="predicted"/>
<dbReference type="InterPro" id="IPR052620">
    <property type="entry name" value="ELYS/MEL-28_NucAsmblyFactor"/>
</dbReference>
<keyword evidence="2" id="KW-0539">Nucleus</keyword>
<feature type="compositionally biased region" description="Basic and acidic residues" evidence="3">
    <location>
        <begin position="2360"/>
        <end position="2369"/>
    </location>
</feature>
<dbReference type="VEuPathDB" id="VectorBase:GPPI024516"/>
<feature type="region of interest" description="Disordered" evidence="3">
    <location>
        <begin position="1637"/>
        <end position="1677"/>
    </location>
</feature>
<feature type="compositionally biased region" description="Polar residues" evidence="3">
    <location>
        <begin position="2429"/>
        <end position="2447"/>
    </location>
</feature>
<evidence type="ECO:0000313" key="5">
    <source>
        <dbReference type="EnsemblMetazoa" id="GPPI024516-PA"/>
    </source>
</evidence>
<evidence type="ECO:0000256" key="1">
    <source>
        <dbReference type="ARBA" id="ARBA00004123"/>
    </source>
</evidence>
<sequence>MEWYEIEVDGKHTVKFDELEFPTYSSSGAPALIDGNTMNVKKIGGILQQDKWAWLARSNVLQIIALGSAQTVCTYEFTELHGYENSCIKCVEELFHNNFKSLLLAVVLERYHIIGSATASYISVFSLETKSVLSTIELSFHITCARFVGPLACRRTLLQNFDGCLALGSEEGALILLGMNKPKIMVLACEEEDTFVPCQIVDYNLPLTEIHRHFRNCQKEGIHLGLQVEAFDSPCSIKSLLPLDISMGLAVGLEDGRLLCYDLAELQIYYVVQPPSGICNLVKMDYLEPLDDPRPCFYILALYDNGKNLYALLHTLMFEKRLIDEEAAHYFEIFRNGAISLQLPLEETNCIALTCQSIATAVHNEEDSKRLFAISWHSIIDEKNKLLLFDLNQWYKDEMPFAFEYNQQPNYLAGYMLSGCCNGLQTWLNSTTIHYFNSVQRYEEHFYPNALSFDCCLLHMNGSRRYNWEGVQNRIINILRSSSASIFLDPNVYFNKIIDTRLTPQFTELNVNFTYSRSAKYEVILSVALEHNCFNLLRDCAKCWRDGSFLGSETASTGLSSSTLTDWIWRRATNIKTRCNRICTGIFQYAGYTLDERERKELTCITRQLKLLGNLLEEVFKFSRRQIPEKVLANLEGKHKSIRMASDYHNVLIGFLDIGILPKASFYKNSIEGASYYPYNQLKEFYKTRRSFFGKISENYLVKKTGACRLLYIDALIEHECQSNVLQEYWLEDQGDGLYPPSTIEGILRVMLVPDMHYEHKCAILVYFLLDLNMVIEEEICMIVFKLSEALIKTVQSFWNLDRGHLVAAVDGFTSPVSTIEGYPQWLVELLIEALLSQRSTNMALRILQSQSYVISPSLKLRTLLANRLISEAFNYVRSKNDDTLLQFFFNSCLHNGQFGVICGLTLNEKEELILQDILKESKLCGAKSLHFVYLLQKSKYIEAVSYMNELAKSKGSHVSDRIVPLVDTPNLMLSAFNTAMGLVTHGLPDVYFKIKNKLKQKEFNNNSPVPFSCQLIKQNANNLLGGVYHSSVLSAHFATYYWGEMDDQRQDEPAQAMNRNNATFFRRPQMQSHTQGLRTQNNISYPQVYKPTNKRRYVESDLHEDSLLMDRGNPNKRKRHEAIRELNDITQRQRRSKETNITNCNFTAIEGDDDMLSSNEEAENFLKETLVTVKKTETTNVTEKQPLVEIHSILKPSKVVLIDGSVEEEKNLRNNIPHLTFLVEEDKQKENTTTISVDSSEEFDDYFYSPLSSQQNSDQSFNESSKLDIVNSQTCLSGPQRRKPLARLSTESLEKCKTTDSSKTGPNQTDLTYATVPARLQIKSNEKLTSELTDIGILSPQIGSNDLLLLNRQNDLSHAAVTTNDKCELNNFASQETATNDVPISICDPNSEMLGCSKYSFTSESSISVKSSTTKTLASEVSSFKLAQTVRKGNTVVVPDNTTSSSSGSNTNNLKKFTAGQESETMETTLGMTTFDLSILDTTTTDQCQPSLATVTTVEEENVVKSKQRDIEGIAASPHEEDMDVEKSVCEAREMEVKALSPLIVEFEKLQQTGDKEFAKNEDYIILSSSSSSTSLPTYNKQDEELSQSLDQRSCKQVKKRFKDFNTKDIKEANTNEEELIDTYEYEENAIDYEYSEEEVPSTNGNDSNEFVDFVGDSSHSMSRKKPEKSEDGDSDDYIEVVEQSFEKCDASEQVSFSSVGEKGDKVLADQVSLSSESQEGIISCQSKPLKQKEIESNQLAQIFVSSRESQLSQSSFAAHEEEENTFAQEPMIIYYENDEQQLLHLNPSITTETIMPSGESMSSPSETDIQINEHMATSTLPTDDVVHPLLDFESMAEVVDVQILEHATTSTLGADSNVQELSEVDKVVALNPSNINRQKIDLLRSCQIVKAETVNETPEISESMRAQSDGEIAQNSEVDGTEITKKEEAEIIKEESSVVCEVEQKSKVEIEELAEVECVDKVSLEENKFAKNLECEIEGTGTGKSDAMVQSCSVSLASTQTYPTDISIATFSEFTISMKREVVSSKDVENQEDKLDMVKMRIKAFQRQIDNSATELSMSSSFKSYAGDSMENIEQAGESFIGCDDEGEAPSIEGIENSILKQVEKREEADESIKLPVTPRHLLRGSSEPPKEEENNTSNIRIPCSRAKRGISLPPQSQGKTTENEKGNVNSLHTKSSDNKNNEVIENLSEQNSSSYYNLLQPMAVKISESRQSNLLVPILEDPPLVDAPSSRTRSRLRRSSINSDLDVNLTTSDHRIRRTSASSNTSELARTRKRARTGSVSSQTESISSTKSRDRRARNVMSTPEEIDSMPGSPKQAGAKGSSEELKRQHTQSPLLKTARRRRAQSVLSLREEEIESTPKSRKSTDARSTSAEILLISESGLEHLPARRLTRNQLAVLEKSKKLAQIYKKGIQAEAKLRYTATQTPDKQFKKTGSNRSTASLQQESDDNESIISKRSTTSSVGRRRSRSALKKNEGIEDDQISVTSSIDSETRNTPYKLRSKDKKYFYTNVDNSCNEVLATLLISKVGGRPGLTEPLVSRATTPPPPNVDRQPFEIGLGVGGVAVAGLIRKEELNVVKGLKLPCE</sequence>
<feature type="region of interest" description="Disordered" evidence="3">
    <location>
        <begin position="2111"/>
        <end position="2183"/>
    </location>
</feature>
<reference evidence="5" key="2">
    <citation type="submission" date="2020-05" db="UniProtKB">
        <authorList>
            <consortium name="EnsemblMetazoa"/>
        </authorList>
    </citation>
    <scope>IDENTIFICATION</scope>
    <source>
        <strain evidence="5">IAEA</strain>
    </source>
</reference>
<comment type="subcellular location">
    <subcellularLocation>
        <location evidence="1">Nucleus</location>
    </subcellularLocation>
</comment>
<dbReference type="PANTHER" id="PTHR21583">
    <property type="entry name" value="ELYS PROTEIN"/>
    <property type="match status" value="1"/>
</dbReference>
<dbReference type="Proteomes" id="UP000092460">
    <property type="component" value="Unassembled WGS sequence"/>
</dbReference>
<evidence type="ECO:0000259" key="4">
    <source>
        <dbReference type="Pfam" id="PF13934"/>
    </source>
</evidence>
<feature type="region of interest" description="Disordered" evidence="3">
    <location>
        <begin position="1278"/>
        <end position="1311"/>
    </location>
</feature>
<dbReference type="EnsemblMetazoa" id="GPPI024516-RA">
    <property type="protein sequence ID" value="GPPI024516-PA"/>
    <property type="gene ID" value="GPPI024516"/>
</dbReference>
<dbReference type="GO" id="GO:0005634">
    <property type="term" value="C:nucleus"/>
    <property type="evidence" value="ECO:0007669"/>
    <property type="project" value="UniProtKB-SubCell"/>
</dbReference>
<feature type="compositionally biased region" description="Low complexity" evidence="3">
    <location>
        <begin position="1442"/>
        <end position="1454"/>
    </location>
</feature>
<evidence type="ECO:0000256" key="3">
    <source>
        <dbReference type="SAM" id="MobiDB-lite"/>
    </source>
</evidence>
<accession>A0A1B0BB59</accession>
<keyword evidence="6" id="KW-1185">Reference proteome</keyword>
<dbReference type="STRING" id="67801.A0A1B0BB59"/>
<feature type="region of interest" description="Disordered" evidence="3">
    <location>
        <begin position="2255"/>
        <end position="2372"/>
    </location>
</feature>
<name>A0A1B0BB59_9MUSC</name>
<dbReference type="EMBL" id="JXJN01011306">
    <property type="status" value="NOT_ANNOTATED_CDS"/>
    <property type="molecule type" value="Genomic_DNA"/>
</dbReference>
<evidence type="ECO:0000313" key="6">
    <source>
        <dbReference type="Proteomes" id="UP000092460"/>
    </source>
</evidence>
<feature type="domain" description="ELYS-like" evidence="4">
    <location>
        <begin position="711"/>
        <end position="921"/>
    </location>
</feature>
<feature type="compositionally biased region" description="Polar residues" evidence="3">
    <location>
        <begin position="2156"/>
        <end position="2176"/>
    </location>
</feature>
<feature type="region of interest" description="Disordered" evidence="3">
    <location>
        <begin position="1438"/>
        <end position="1464"/>
    </location>
</feature>
<dbReference type="PANTHER" id="PTHR21583:SF8">
    <property type="entry name" value="PROTEIN ELYS"/>
    <property type="match status" value="1"/>
</dbReference>
<feature type="compositionally biased region" description="Polar residues" evidence="3">
    <location>
        <begin position="1302"/>
        <end position="1311"/>
    </location>
</feature>
<evidence type="ECO:0000256" key="2">
    <source>
        <dbReference type="ARBA" id="ARBA00023242"/>
    </source>
</evidence>
<feature type="compositionally biased region" description="Low complexity" evidence="3">
    <location>
        <begin position="2280"/>
        <end position="2293"/>
    </location>
</feature>
<dbReference type="InterPro" id="IPR025151">
    <property type="entry name" value="ELYS_dom"/>
</dbReference>
<protein>
    <recommendedName>
        <fullName evidence="4">ELYS-like domain-containing protein</fullName>
    </recommendedName>
</protein>